<reference evidence="1 2" key="1">
    <citation type="submission" date="2016-11" db="EMBL/GenBank/DDBJ databases">
        <authorList>
            <person name="Jaros S."/>
            <person name="Januszkiewicz K."/>
            <person name="Wedrychowicz H."/>
        </authorList>
    </citation>
    <scope>NUCLEOTIDE SEQUENCE [LARGE SCALE GENOMIC DNA]</scope>
    <source>
        <strain evidence="1 2">DSM 14809</strain>
    </source>
</reference>
<keyword evidence="2" id="KW-1185">Reference proteome</keyword>
<dbReference type="OrthoDB" id="7823211at2"/>
<protein>
    <submittedName>
        <fullName evidence="1">Uncharacterized protein</fullName>
    </submittedName>
</protein>
<organism evidence="1 2">
    <name type="scientific">Pseudobutyrivibrio xylanivorans DSM 14809</name>
    <dbReference type="NCBI Taxonomy" id="1123012"/>
    <lineage>
        <taxon>Bacteria</taxon>
        <taxon>Bacillati</taxon>
        <taxon>Bacillota</taxon>
        <taxon>Clostridia</taxon>
        <taxon>Lachnospirales</taxon>
        <taxon>Lachnospiraceae</taxon>
        <taxon>Pseudobutyrivibrio</taxon>
    </lineage>
</organism>
<evidence type="ECO:0000313" key="2">
    <source>
        <dbReference type="Proteomes" id="UP000184185"/>
    </source>
</evidence>
<dbReference type="RefSeq" id="WP_072918951.1">
    <property type="nucleotide sequence ID" value="NZ_FQYQ01000026.1"/>
</dbReference>
<accession>A0A1M6JWG9</accession>
<evidence type="ECO:0000313" key="1">
    <source>
        <dbReference type="EMBL" id="SHJ51003.1"/>
    </source>
</evidence>
<gene>
    <name evidence="1" type="ORF">SAMN02745725_02707</name>
</gene>
<dbReference type="EMBL" id="FQYQ01000026">
    <property type="protein sequence ID" value="SHJ51003.1"/>
    <property type="molecule type" value="Genomic_DNA"/>
</dbReference>
<name>A0A1M6JWG9_PSEXY</name>
<proteinExistence type="predicted"/>
<dbReference type="AlphaFoldDB" id="A0A1M6JWG9"/>
<sequence>MKNQYLCDIGDYGKYSLLRAFTDAGISVGINWYHTEDDDTNDGKFKTYLSKDEYRGYDPLIFDELRKLNEKRKVIIDDIQQSKIFSNTSFYSELLAPVGTPKERAYQREEWFKNSIHALRDSDLIFLDPDNGLLISDNSGVKNAHKYALPSEVKAYYCMGHNVVYYCHRGRRNDIQWNAYVTEMMNHIYYAYPIVITFHKGTQRSFVFWIHRKDYKRTRSIIDTVLEQWNGLYTDEDIDEDTRRVAIPEMNYYSGIFDEFKNNSNLDDWCDKFPDVMWKLGFDMDSNESFAVFKKYCGIELEVPKTRRDEYRNILYLLEHANRHIIGNYLFSEWRYLTHWSMCGFDKYDSDFCQRIIKLLEKTYKEEGEHK</sequence>
<dbReference type="Proteomes" id="UP000184185">
    <property type="component" value="Unassembled WGS sequence"/>
</dbReference>